<dbReference type="EMBL" id="JAHRIQ010108578">
    <property type="protein sequence ID" value="MEQ2256999.1"/>
    <property type="molecule type" value="Genomic_DNA"/>
</dbReference>
<feature type="compositionally biased region" description="Low complexity" evidence="1">
    <location>
        <begin position="10"/>
        <end position="19"/>
    </location>
</feature>
<evidence type="ECO:0000256" key="1">
    <source>
        <dbReference type="SAM" id="MobiDB-lite"/>
    </source>
</evidence>
<evidence type="ECO:0000313" key="2">
    <source>
        <dbReference type="EMBL" id="MEQ2256999.1"/>
    </source>
</evidence>
<reference evidence="2 3" key="1">
    <citation type="submission" date="2021-06" db="EMBL/GenBank/DDBJ databases">
        <authorList>
            <person name="Palmer J.M."/>
        </authorList>
    </citation>
    <scope>NUCLEOTIDE SEQUENCE [LARGE SCALE GENOMIC DNA]</scope>
    <source>
        <strain evidence="3">if_2019</strain>
        <tissue evidence="2">Muscle</tissue>
    </source>
</reference>
<keyword evidence="3" id="KW-1185">Reference proteome</keyword>
<evidence type="ECO:0000313" key="3">
    <source>
        <dbReference type="Proteomes" id="UP001482620"/>
    </source>
</evidence>
<proteinExistence type="predicted"/>
<comment type="caution">
    <text evidence="2">The sequence shown here is derived from an EMBL/GenBank/DDBJ whole genome shotgun (WGS) entry which is preliminary data.</text>
</comment>
<gene>
    <name evidence="2" type="ORF">ILYODFUR_029824</name>
</gene>
<protein>
    <submittedName>
        <fullName evidence="2">Uncharacterized protein</fullName>
    </submittedName>
</protein>
<organism evidence="2 3">
    <name type="scientific">Ilyodon furcidens</name>
    <name type="common">goldbreast splitfin</name>
    <dbReference type="NCBI Taxonomy" id="33524"/>
    <lineage>
        <taxon>Eukaryota</taxon>
        <taxon>Metazoa</taxon>
        <taxon>Chordata</taxon>
        <taxon>Craniata</taxon>
        <taxon>Vertebrata</taxon>
        <taxon>Euteleostomi</taxon>
        <taxon>Actinopterygii</taxon>
        <taxon>Neopterygii</taxon>
        <taxon>Teleostei</taxon>
        <taxon>Neoteleostei</taxon>
        <taxon>Acanthomorphata</taxon>
        <taxon>Ovalentaria</taxon>
        <taxon>Atherinomorphae</taxon>
        <taxon>Cyprinodontiformes</taxon>
        <taxon>Goodeidae</taxon>
        <taxon>Ilyodon</taxon>
    </lineage>
</organism>
<accession>A0ABV0VIB8</accession>
<feature type="region of interest" description="Disordered" evidence="1">
    <location>
        <begin position="1"/>
        <end position="23"/>
    </location>
</feature>
<name>A0ABV0VIB8_9TELE</name>
<dbReference type="Proteomes" id="UP001482620">
    <property type="component" value="Unassembled WGS sequence"/>
</dbReference>
<feature type="region of interest" description="Disordered" evidence="1">
    <location>
        <begin position="102"/>
        <end position="123"/>
    </location>
</feature>
<sequence length="148" mass="16438">MPAGVSFSHPAAPSAGGSARTSRTGSDLILLRCLNKQNRGVSDQTESRPINQYFTFRPTDEDAEGLVGLLPCDPAVQLRIIQLQTLQEGGVTFHTRPLQHVQKSSCKTNERRQEPSGRFPTGLMKTSFCSHPKCKDEEESRNLWRRSA</sequence>